<proteinExistence type="predicted"/>
<dbReference type="EMBL" id="CP074572">
    <property type="protein sequence ID" value="QVK22760.1"/>
    <property type="molecule type" value="Genomic_DNA"/>
</dbReference>
<protein>
    <submittedName>
        <fullName evidence="1">Uncharacterized protein</fullName>
    </submittedName>
</protein>
<name>A0ABX8DED7_9GAMM</name>
<keyword evidence="2" id="KW-1185">Reference proteome</keyword>
<reference evidence="1 2" key="1">
    <citation type="journal article" date="2012" name="Int. J. Syst. Evol. Microbiol.">
        <title>Shewanella dokdonensis sp. nov., isolated from seawater.</title>
        <authorList>
            <person name="Sung H.R."/>
            <person name="Yoon J.H."/>
            <person name="Ghim S.Y."/>
        </authorList>
    </citation>
    <scope>NUCLEOTIDE SEQUENCE [LARGE SCALE GENOMIC DNA]</scope>
    <source>
        <strain evidence="1 2">DSM 23626</strain>
    </source>
</reference>
<gene>
    <name evidence="1" type="ORF">KHX94_16220</name>
</gene>
<dbReference type="Proteomes" id="UP000676428">
    <property type="component" value="Chromosome"/>
</dbReference>
<evidence type="ECO:0000313" key="1">
    <source>
        <dbReference type="EMBL" id="QVK22760.1"/>
    </source>
</evidence>
<dbReference type="RefSeq" id="WP_213681411.1">
    <property type="nucleotide sequence ID" value="NZ_CP074572.1"/>
</dbReference>
<evidence type="ECO:0000313" key="2">
    <source>
        <dbReference type="Proteomes" id="UP000676428"/>
    </source>
</evidence>
<sequence length="107" mass="11081">MTFSLTTNDGAPVTDAGSNYTVMYLNIPGAQVSAFSIPWHKGVRFACSDSTDTCSGTLSATDTAGKYQFTPGSLEQLGTVAGQLKLAINISGALAETKTDLLDIPSS</sequence>
<organism evidence="1 2">
    <name type="scientific">Shewanella dokdonensis</name>
    <dbReference type="NCBI Taxonomy" id="712036"/>
    <lineage>
        <taxon>Bacteria</taxon>
        <taxon>Pseudomonadati</taxon>
        <taxon>Pseudomonadota</taxon>
        <taxon>Gammaproteobacteria</taxon>
        <taxon>Alteromonadales</taxon>
        <taxon>Shewanellaceae</taxon>
        <taxon>Shewanella</taxon>
    </lineage>
</organism>
<accession>A0ABX8DED7</accession>